<gene>
    <name evidence="7" type="ORF">GA0061098_1002285</name>
</gene>
<dbReference type="GO" id="GO:0017004">
    <property type="term" value="P:cytochrome complex assembly"/>
    <property type="evidence" value="ECO:0007669"/>
    <property type="project" value="UniProtKB-KW"/>
</dbReference>
<keyword evidence="4" id="KW-0676">Redox-active center</keyword>
<dbReference type="EMBL" id="FMAI01000002">
    <property type="protein sequence ID" value="SCB17628.1"/>
    <property type="molecule type" value="Genomic_DNA"/>
</dbReference>
<protein>
    <submittedName>
        <fullName evidence="7">Cytochrome c biogenesis protein CcmG, thiol:disulfide interchange protein DsbE</fullName>
    </submittedName>
</protein>
<evidence type="ECO:0000313" key="7">
    <source>
        <dbReference type="EMBL" id="SCB17628.1"/>
    </source>
</evidence>
<keyword evidence="8" id="KW-1185">Reference proteome</keyword>
<evidence type="ECO:0000313" key="8">
    <source>
        <dbReference type="Proteomes" id="UP000199184"/>
    </source>
</evidence>
<feature type="transmembrane region" description="Helical" evidence="5">
    <location>
        <begin position="22"/>
        <end position="42"/>
    </location>
</feature>
<accession>A0A1C3UQ88</accession>
<sequence>MSNIPSSIHLAASATAPRRAPARLWVIIPLLVFFGIAALLLVRLGAGDPSLVPSAVIGKPAPQFALEPLEGLSTSGPPGLSRADLRKGHVTIVNVFASWCVECRQEQGALLALASDPMLQRQGVKLTGIVYKDDPKNALAYLAANGNPFAQVGTDRSGRTGIDFGVYGVPETYVVKGDGTIAYKLVGGISDASRTALMAAVAKAERP</sequence>
<dbReference type="NCBIfam" id="TIGR00385">
    <property type="entry name" value="dsbE"/>
    <property type="match status" value="1"/>
</dbReference>
<dbReference type="GO" id="GO:0016209">
    <property type="term" value="F:antioxidant activity"/>
    <property type="evidence" value="ECO:0007669"/>
    <property type="project" value="InterPro"/>
</dbReference>
<keyword evidence="5" id="KW-1133">Transmembrane helix</keyword>
<dbReference type="InterPro" id="IPR004799">
    <property type="entry name" value="Periplasmic_diS_OxRdtase_DsbE"/>
</dbReference>
<keyword evidence="5" id="KW-0812">Transmembrane</keyword>
<dbReference type="Pfam" id="PF00578">
    <property type="entry name" value="AhpC-TSA"/>
    <property type="match status" value="1"/>
</dbReference>
<dbReference type="GO" id="GO:0015036">
    <property type="term" value="F:disulfide oxidoreductase activity"/>
    <property type="evidence" value="ECO:0007669"/>
    <property type="project" value="InterPro"/>
</dbReference>
<dbReference type="InterPro" id="IPR000866">
    <property type="entry name" value="AhpC/TSA"/>
</dbReference>
<dbReference type="PROSITE" id="PS51352">
    <property type="entry name" value="THIOREDOXIN_2"/>
    <property type="match status" value="1"/>
</dbReference>
<organism evidence="7 8">
    <name type="scientific">Bradyrhizobium shewense</name>
    <dbReference type="NCBI Taxonomy" id="1761772"/>
    <lineage>
        <taxon>Bacteria</taxon>
        <taxon>Pseudomonadati</taxon>
        <taxon>Pseudomonadota</taxon>
        <taxon>Alphaproteobacteria</taxon>
        <taxon>Hyphomicrobiales</taxon>
        <taxon>Nitrobacteraceae</taxon>
        <taxon>Bradyrhizobium</taxon>
    </lineage>
</organism>
<evidence type="ECO:0000259" key="6">
    <source>
        <dbReference type="PROSITE" id="PS51352"/>
    </source>
</evidence>
<keyword evidence="5" id="KW-0472">Membrane</keyword>
<dbReference type="GO" id="GO:0030288">
    <property type="term" value="C:outer membrane-bounded periplasmic space"/>
    <property type="evidence" value="ECO:0007669"/>
    <property type="project" value="InterPro"/>
</dbReference>
<dbReference type="Proteomes" id="UP000199184">
    <property type="component" value="Unassembled WGS sequence"/>
</dbReference>
<name>A0A1C3UQ88_9BRAD</name>
<dbReference type="InterPro" id="IPR050553">
    <property type="entry name" value="Thioredoxin_ResA/DsbE_sf"/>
</dbReference>
<dbReference type="PANTHER" id="PTHR42852">
    <property type="entry name" value="THIOL:DISULFIDE INTERCHANGE PROTEIN DSBE"/>
    <property type="match status" value="1"/>
</dbReference>
<dbReference type="InterPro" id="IPR013766">
    <property type="entry name" value="Thioredoxin_domain"/>
</dbReference>
<evidence type="ECO:0000256" key="2">
    <source>
        <dbReference type="ARBA" id="ARBA00022748"/>
    </source>
</evidence>
<evidence type="ECO:0000256" key="3">
    <source>
        <dbReference type="ARBA" id="ARBA00023157"/>
    </source>
</evidence>
<reference evidence="8" key="1">
    <citation type="submission" date="2016-08" db="EMBL/GenBank/DDBJ databases">
        <authorList>
            <person name="Varghese N."/>
            <person name="Submissions Spin"/>
        </authorList>
    </citation>
    <scope>NUCLEOTIDE SEQUENCE [LARGE SCALE GENOMIC DNA]</scope>
    <source>
        <strain evidence="8">ERR11</strain>
    </source>
</reference>
<dbReference type="PANTHER" id="PTHR42852:SF6">
    <property type="entry name" value="THIOL:DISULFIDE INTERCHANGE PROTEIN DSBE"/>
    <property type="match status" value="1"/>
</dbReference>
<feature type="domain" description="Thioredoxin" evidence="6">
    <location>
        <begin position="55"/>
        <end position="203"/>
    </location>
</feature>
<keyword evidence="3" id="KW-1015">Disulfide bond</keyword>
<comment type="subcellular location">
    <subcellularLocation>
        <location evidence="1">Cell envelope</location>
    </subcellularLocation>
</comment>
<proteinExistence type="predicted"/>
<dbReference type="RefSeq" id="WP_091954537.1">
    <property type="nucleotide sequence ID" value="NZ_FMAI01000002.1"/>
</dbReference>
<dbReference type="SUPFAM" id="SSF52833">
    <property type="entry name" value="Thioredoxin-like"/>
    <property type="match status" value="1"/>
</dbReference>
<evidence type="ECO:0000256" key="5">
    <source>
        <dbReference type="SAM" id="Phobius"/>
    </source>
</evidence>
<dbReference type="Gene3D" id="3.40.30.10">
    <property type="entry name" value="Glutaredoxin"/>
    <property type="match status" value="1"/>
</dbReference>
<evidence type="ECO:0000256" key="4">
    <source>
        <dbReference type="ARBA" id="ARBA00023284"/>
    </source>
</evidence>
<keyword evidence="2" id="KW-0201">Cytochrome c-type biogenesis</keyword>
<dbReference type="AlphaFoldDB" id="A0A1C3UQ88"/>
<dbReference type="InterPro" id="IPR036249">
    <property type="entry name" value="Thioredoxin-like_sf"/>
</dbReference>
<evidence type="ECO:0000256" key="1">
    <source>
        <dbReference type="ARBA" id="ARBA00004196"/>
    </source>
</evidence>